<organism evidence="4 5">
    <name type="scientific">Oscillibacter valericigenes</name>
    <dbReference type="NCBI Taxonomy" id="351091"/>
    <lineage>
        <taxon>Bacteria</taxon>
        <taxon>Bacillati</taxon>
        <taxon>Bacillota</taxon>
        <taxon>Clostridia</taxon>
        <taxon>Eubacteriales</taxon>
        <taxon>Oscillospiraceae</taxon>
        <taxon>Oscillibacter</taxon>
    </lineage>
</organism>
<evidence type="ECO:0000313" key="5">
    <source>
        <dbReference type="Proteomes" id="UP000719500"/>
    </source>
</evidence>
<dbReference type="PANTHER" id="PTHR43546:SF3">
    <property type="entry name" value="UPF0173 METAL-DEPENDENT HYDROLASE MJ1163"/>
    <property type="match status" value="1"/>
</dbReference>
<dbReference type="InterPro" id="IPR022877">
    <property type="entry name" value="UPF0173"/>
</dbReference>
<evidence type="ECO:0000313" key="4">
    <source>
        <dbReference type="EMBL" id="MBM6852241.1"/>
    </source>
</evidence>
<dbReference type="InterPro" id="IPR001279">
    <property type="entry name" value="Metallo-B-lactamas"/>
</dbReference>
<dbReference type="SMART" id="SM00849">
    <property type="entry name" value="Lactamase_B"/>
    <property type="match status" value="1"/>
</dbReference>
<dbReference type="NCBIfam" id="NF001911">
    <property type="entry name" value="PRK00685.1"/>
    <property type="match status" value="1"/>
</dbReference>
<gene>
    <name evidence="4" type="ORF">H9X91_12400</name>
</gene>
<dbReference type="EMBL" id="JACSNX010000026">
    <property type="protein sequence ID" value="MBM6852241.1"/>
    <property type="molecule type" value="Genomic_DNA"/>
</dbReference>
<dbReference type="SUPFAM" id="SSF56281">
    <property type="entry name" value="Metallo-hydrolase/oxidoreductase"/>
    <property type="match status" value="1"/>
</dbReference>
<dbReference type="InterPro" id="IPR050114">
    <property type="entry name" value="UPF0173_UPF0282_UlaG_hydrolase"/>
</dbReference>
<reference evidence="4 5" key="1">
    <citation type="journal article" date="2021" name="Sci. Rep.">
        <title>The distribution of antibiotic resistance genes in chicken gut microbiota commensals.</title>
        <authorList>
            <person name="Juricova H."/>
            <person name="Matiasovicova J."/>
            <person name="Kubasova T."/>
            <person name="Cejkova D."/>
            <person name="Rychlik I."/>
        </authorList>
    </citation>
    <scope>NUCLEOTIDE SEQUENCE [LARGE SCALE GENOMIC DNA]</scope>
    <source>
        <strain evidence="4 5">An411</strain>
    </source>
</reference>
<dbReference type="Proteomes" id="UP000719500">
    <property type="component" value="Unassembled WGS sequence"/>
</dbReference>
<dbReference type="Gene3D" id="3.60.15.10">
    <property type="entry name" value="Ribonuclease Z/Hydroxyacylglutathione hydrolase-like"/>
    <property type="match status" value="1"/>
</dbReference>
<evidence type="ECO:0000256" key="2">
    <source>
        <dbReference type="HAMAP-Rule" id="MF_00457"/>
    </source>
</evidence>
<comment type="similarity">
    <text evidence="2">Belongs to the UPF0173 family.</text>
</comment>
<accession>A0ABS2FZD1</accession>
<sequence length="220" mass="23027">MMELQFLGHACFLLDDGSYKVLTDPFLSGTGQTALAETVEPDFIFVTHGHGDHVGDAVEISKRTGAPVCCTVDLGEGVFGPAGVDFQAGNLGGTMPMPFGSAKIFQAIHGSGVAGCLSCGFIFEMGGKKIYHAGDTALMTDMALLEDAHIDVALLPIGDFYTMGPADALRAVKMIKPKLTIPMHYNTFPPIAQDPAAFAAACEAAGFQAKVLQPGETLTV</sequence>
<evidence type="ECO:0000259" key="3">
    <source>
        <dbReference type="SMART" id="SM00849"/>
    </source>
</evidence>
<protein>
    <recommendedName>
        <fullName evidence="2">UPF0173 metal-dependent hydrolase H9X91_12400</fullName>
    </recommendedName>
</protein>
<keyword evidence="5" id="KW-1185">Reference proteome</keyword>
<dbReference type="PANTHER" id="PTHR43546">
    <property type="entry name" value="UPF0173 METAL-DEPENDENT HYDROLASE MJ1163-RELATED"/>
    <property type="match status" value="1"/>
</dbReference>
<name>A0ABS2FZD1_9FIRM</name>
<dbReference type="Pfam" id="PF13483">
    <property type="entry name" value="Lactamase_B_3"/>
    <property type="match status" value="1"/>
</dbReference>
<proteinExistence type="inferred from homology"/>
<dbReference type="GO" id="GO:0016787">
    <property type="term" value="F:hydrolase activity"/>
    <property type="evidence" value="ECO:0007669"/>
    <property type="project" value="UniProtKB-KW"/>
</dbReference>
<comment type="caution">
    <text evidence="4">The sequence shown here is derived from an EMBL/GenBank/DDBJ whole genome shotgun (WGS) entry which is preliminary data.</text>
</comment>
<dbReference type="InterPro" id="IPR036866">
    <property type="entry name" value="RibonucZ/Hydroxyglut_hydro"/>
</dbReference>
<feature type="domain" description="Metallo-beta-lactamase" evidence="3">
    <location>
        <begin position="8"/>
        <end position="184"/>
    </location>
</feature>
<keyword evidence="1 2" id="KW-0378">Hydrolase</keyword>
<dbReference type="HAMAP" id="MF_00457">
    <property type="entry name" value="UPF0173"/>
    <property type="match status" value="1"/>
</dbReference>
<evidence type="ECO:0000256" key="1">
    <source>
        <dbReference type="ARBA" id="ARBA00022801"/>
    </source>
</evidence>